<feature type="domain" description="Methyltransferase" evidence="4">
    <location>
        <begin position="66"/>
        <end position="157"/>
    </location>
</feature>
<keyword evidence="1 5" id="KW-0489">Methyltransferase</keyword>
<dbReference type="SUPFAM" id="SSF53335">
    <property type="entry name" value="S-adenosyl-L-methionine-dependent methyltransferases"/>
    <property type="match status" value="1"/>
</dbReference>
<dbReference type="PANTHER" id="PTHR43464">
    <property type="entry name" value="METHYLTRANSFERASE"/>
    <property type="match status" value="1"/>
</dbReference>
<keyword evidence="2" id="KW-0808">Transferase</keyword>
<dbReference type="Pfam" id="PF13649">
    <property type="entry name" value="Methyltransf_25"/>
    <property type="match status" value="1"/>
</dbReference>
<evidence type="ECO:0000256" key="1">
    <source>
        <dbReference type="ARBA" id="ARBA00022603"/>
    </source>
</evidence>
<protein>
    <submittedName>
        <fullName evidence="5">Class I SAM-dependent methyltransferase</fullName>
    </submittedName>
</protein>
<dbReference type="GO" id="GO:0008168">
    <property type="term" value="F:methyltransferase activity"/>
    <property type="evidence" value="ECO:0007669"/>
    <property type="project" value="UniProtKB-KW"/>
</dbReference>
<reference evidence="5" key="1">
    <citation type="submission" date="2022-05" db="EMBL/GenBank/DDBJ databases">
        <authorList>
            <person name="Jo J.-H."/>
            <person name="Im W.-T."/>
        </authorList>
    </citation>
    <scope>NUCLEOTIDE SEQUENCE</scope>
    <source>
        <strain evidence="5">SE220</strain>
    </source>
</reference>
<dbReference type="Proteomes" id="UP001165342">
    <property type="component" value="Unassembled WGS sequence"/>
</dbReference>
<keyword evidence="3" id="KW-0949">S-adenosyl-L-methionine</keyword>
<dbReference type="InterPro" id="IPR029063">
    <property type="entry name" value="SAM-dependent_MTases_sf"/>
</dbReference>
<evidence type="ECO:0000259" key="4">
    <source>
        <dbReference type="Pfam" id="PF13649"/>
    </source>
</evidence>
<dbReference type="RefSeq" id="WP_249831457.1">
    <property type="nucleotide sequence ID" value="NZ_JAMGBE010000002.1"/>
</dbReference>
<evidence type="ECO:0000256" key="3">
    <source>
        <dbReference type="ARBA" id="ARBA00022691"/>
    </source>
</evidence>
<dbReference type="GO" id="GO:0032259">
    <property type="term" value="P:methylation"/>
    <property type="evidence" value="ECO:0007669"/>
    <property type="project" value="UniProtKB-KW"/>
</dbReference>
<evidence type="ECO:0000313" key="6">
    <source>
        <dbReference type="Proteomes" id="UP001165342"/>
    </source>
</evidence>
<keyword evidence="6" id="KW-1185">Reference proteome</keyword>
<dbReference type="InterPro" id="IPR041698">
    <property type="entry name" value="Methyltransf_25"/>
</dbReference>
<dbReference type="PANTHER" id="PTHR43464:SF19">
    <property type="entry name" value="UBIQUINONE BIOSYNTHESIS O-METHYLTRANSFERASE, MITOCHONDRIAL"/>
    <property type="match status" value="1"/>
</dbReference>
<organism evidence="5 6">
    <name type="scientific">Sphingomonas hankyongi</name>
    <dbReference type="NCBI Taxonomy" id="2908209"/>
    <lineage>
        <taxon>Bacteria</taxon>
        <taxon>Pseudomonadati</taxon>
        <taxon>Pseudomonadota</taxon>
        <taxon>Alphaproteobacteria</taxon>
        <taxon>Sphingomonadales</taxon>
        <taxon>Sphingomonadaceae</taxon>
        <taxon>Sphingomonas</taxon>
    </lineage>
</organism>
<proteinExistence type="predicted"/>
<sequence>MSNSDLSFVNRRDWPSDKEEAAQLLKARWDYRWISASDARWADRPTPTEVIDAVASGWLPKSGRMLDLGCGTAEIAAWFAERGYEATGVDIAQGALDQAAKRHADLSRPIEFIAADLCTQTLPGRTFDILIDRGCLHQIPENLVADYVRNIASLAAPDARMMLFMKAFREGPVSDLLEEMELRTDWVRRIFAGHFALERALPTFLNPDNPKFPLPGMAFWLSRTP</sequence>
<dbReference type="CDD" id="cd02440">
    <property type="entry name" value="AdoMet_MTases"/>
    <property type="match status" value="1"/>
</dbReference>
<dbReference type="Gene3D" id="3.40.50.150">
    <property type="entry name" value="Vaccinia Virus protein VP39"/>
    <property type="match status" value="1"/>
</dbReference>
<accession>A0ABT0S2Y8</accession>
<name>A0ABT0S2Y8_9SPHN</name>
<evidence type="ECO:0000313" key="5">
    <source>
        <dbReference type="EMBL" id="MCL6729994.1"/>
    </source>
</evidence>
<comment type="caution">
    <text evidence="5">The sequence shown here is derived from an EMBL/GenBank/DDBJ whole genome shotgun (WGS) entry which is preliminary data.</text>
</comment>
<evidence type="ECO:0000256" key="2">
    <source>
        <dbReference type="ARBA" id="ARBA00022679"/>
    </source>
</evidence>
<dbReference type="EMBL" id="JAMGBE010000002">
    <property type="protein sequence ID" value="MCL6729994.1"/>
    <property type="molecule type" value="Genomic_DNA"/>
</dbReference>
<gene>
    <name evidence="5" type="ORF">LZ538_07980</name>
</gene>